<dbReference type="InterPro" id="IPR034756">
    <property type="entry name" value="T2SSM_b"/>
</dbReference>
<gene>
    <name evidence="2" type="ORF">GCM10023090_04570</name>
</gene>
<dbReference type="RefSeq" id="WP_345060818.1">
    <property type="nucleotide sequence ID" value="NZ_BAABEX010000004.1"/>
</dbReference>
<dbReference type="NCBIfam" id="NF040576">
    <property type="entry name" value="T2SS_GspM_XpsM"/>
    <property type="match status" value="1"/>
</dbReference>
<sequence>MTASSSSFLRGVPPRVLVAQLLIVLAAVLPLVAGGLWLWNKHQWATDKLAQLEPRYARMLGLIDSKDKLQQVEASTRALLAQHAYPANQDAVQAGNDAQQRIRTLFADSKLDVGSIQVLPPKEMQQFDRIGISLRIEGDIVGLQNALALLETQRPTVWVDTVAIQTIGAVKPQSPVRLGAQLTFSVLRSRS</sequence>
<evidence type="ECO:0000313" key="3">
    <source>
        <dbReference type="Proteomes" id="UP001501788"/>
    </source>
</evidence>
<keyword evidence="1" id="KW-0812">Transmembrane</keyword>
<dbReference type="EMBL" id="BAABEX010000004">
    <property type="protein sequence ID" value="GAA4418981.1"/>
    <property type="molecule type" value="Genomic_DNA"/>
</dbReference>
<protein>
    <recommendedName>
        <fullName evidence="4">General secretion pathway protein GspM</fullName>
    </recommendedName>
</protein>
<accession>A0ABP8KYD6</accession>
<keyword evidence="1" id="KW-0472">Membrane</keyword>
<organism evidence="2 3">
    <name type="scientific">Acidovorax lacteus</name>
    <dbReference type="NCBI Taxonomy" id="1924988"/>
    <lineage>
        <taxon>Bacteria</taxon>
        <taxon>Pseudomonadati</taxon>
        <taxon>Pseudomonadota</taxon>
        <taxon>Betaproteobacteria</taxon>
        <taxon>Burkholderiales</taxon>
        <taxon>Comamonadaceae</taxon>
        <taxon>Acidovorax</taxon>
    </lineage>
</organism>
<keyword evidence="3" id="KW-1185">Reference proteome</keyword>
<reference evidence="3" key="1">
    <citation type="journal article" date="2019" name="Int. J. Syst. Evol. Microbiol.">
        <title>The Global Catalogue of Microorganisms (GCM) 10K type strain sequencing project: providing services to taxonomists for standard genome sequencing and annotation.</title>
        <authorList>
            <consortium name="The Broad Institute Genomics Platform"/>
            <consortium name="The Broad Institute Genome Sequencing Center for Infectious Disease"/>
            <person name="Wu L."/>
            <person name="Ma J."/>
        </authorList>
    </citation>
    <scope>NUCLEOTIDE SEQUENCE [LARGE SCALE GENOMIC DNA]</scope>
    <source>
        <strain evidence="3">JCM 31890</strain>
    </source>
</reference>
<feature type="transmembrane region" description="Helical" evidence="1">
    <location>
        <begin position="17"/>
        <end position="39"/>
    </location>
</feature>
<dbReference type="Pfam" id="PF10741">
    <property type="entry name" value="T2SSM_b"/>
    <property type="match status" value="1"/>
</dbReference>
<proteinExistence type="predicted"/>
<comment type="caution">
    <text evidence="2">The sequence shown here is derived from an EMBL/GenBank/DDBJ whole genome shotgun (WGS) entry which is preliminary data.</text>
</comment>
<keyword evidence="1" id="KW-1133">Transmembrane helix</keyword>
<evidence type="ECO:0008006" key="4">
    <source>
        <dbReference type="Google" id="ProtNLM"/>
    </source>
</evidence>
<evidence type="ECO:0000313" key="2">
    <source>
        <dbReference type="EMBL" id="GAA4418981.1"/>
    </source>
</evidence>
<dbReference type="Proteomes" id="UP001501788">
    <property type="component" value="Unassembled WGS sequence"/>
</dbReference>
<name>A0ABP8KYD6_9BURK</name>
<evidence type="ECO:0000256" key="1">
    <source>
        <dbReference type="SAM" id="Phobius"/>
    </source>
</evidence>